<keyword evidence="3" id="KW-1185">Reference proteome</keyword>
<evidence type="ECO:0008006" key="4">
    <source>
        <dbReference type="Google" id="ProtNLM"/>
    </source>
</evidence>
<proteinExistence type="predicted"/>
<reference evidence="2" key="1">
    <citation type="submission" date="2018-11" db="EMBL/GenBank/DDBJ databases">
        <authorList>
            <consortium name="Pathogen Informatics"/>
        </authorList>
    </citation>
    <scope>NUCLEOTIDE SEQUENCE</scope>
</reference>
<dbReference type="GO" id="GO:0006811">
    <property type="term" value="P:monoatomic ion transport"/>
    <property type="evidence" value="ECO:0007669"/>
    <property type="project" value="InterPro"/>
</dbReference>
<dbReference type="SUPFAM" id="SSF90112">
    <property type="entry name" value="Neurotransmitter-gated ion-channel transmembrane pore"/>
    <property type="match status" value="1"/>
</dbReference>
<name>A0A448X333_9PLAT</name>
<keyword evidence="1" id="KW-0732">Signal</keyword>
<evidence type="ECO:0000313" key="2">
    <source>
        <dbReference type="EMBL" id="VEL26799.1"/>
    </source>
</evidence>
<sequence length="93" mass="10050">MGITVLLSYSVFMLLVADLMPPTSDFVPLIAGICTNDLVLRSGQSMMLPIFVGLVGLAIAQSSPSGRSGLAQYEDIHPHFTAARRSIRNRMTL</sequence>
<comment type="caution">
    <text evidence="2">The sequence shown here is derived from an EMBL/GenBank/DDBJ whole genome shotgun (WGS) entry which is preliminary data.</text>
</comment>
<dbReference type="InterPro" id="IPR038050">
    <property type="entry name" value="Neuro_actylchol_rec"/>
</dbReference>
<dbReference type="AlphaFoldDB" id="A0A448X333"/>
<feature type="chain" id="PRO_5019085826" description="Amino acid transporter" evidence="1">
    <location>
        <begin position="18"/>
        <end position="93"/>
    </location>
</feature>
<dbReference type="EMBL" id="CAAALY010082819">
    <property type="protein sequence ID" value="VEL26799.1"/>
    <property type="molecule type" value="Genomic_DNA"/>
</dbReference>
<dbReference type="GO" id="GO:0016020">
    <property type="term" value="C:membrane"/>
    <property type="evidence" value="ECO:0007669"/>
    <property type="project" value="InterPro"/>
</dbReference>
<protein>
    <recommendedName>
        <fullName evidence="4">Amino acid transporter</fullName>
    </recommendedName>
</protein>
<organism evidence="2 3">
    <name type="scientific">Protopolystoma xenopodis</name>
    <dbReference type="NCBI Taxonomy" id="117903"/>
    <lineage>
        <taxon>Eukaryota</taxon>
        <taxon>Metazoa</taxon>
        <taxon>Spiralia</taxon>
        <taxon>Lophotrochozoa</taxon>
        <taxon>Platyhelminthes</taxon>
        <taxon>Monogenea</taxon>
        <taxon>Polyopisthocotylea</taxon>
        <taxon>Polystomatidea</taxon>
        <taxon>Polystomatidae</taxon>
        <taxon>Protopolystoma</taxon>
    </lineage>
</organism>
<gene>
    <name evidence="2" type="ORF">PXEA_LOCUS20239</name>
</gene>
<evidence type="ECO:0000256" key="1">
    <source>
        <dbReference type="SAM" id="SignalP"/>
    </source>
</evidence>
<dbReference type="InterPro" id="IPR036719">
    <property type="entry name" value="Neuro-gated_channel_TM_sf"/>
</dbReference>
<dbReference type="Gene3D" id="1.20.58.390">
    <property type="entry name" value="Neurotransmitter-gated ion-channel transmembrane domain"/>
    <property type="match status" value="1"/>
</dbReference>
<feature type="signal peptide" evidence="1">
    <location>
        <begin position="1"/>
        <end position="17"/>
    </location>
</feature>
<accession>A0A448X333</accession>
<dbReference type="Proteomes" id="UP000784294">
    <property type="component" value="Unassembled WGS sequence"/>
</dbReference>
<evidence type="ECO:0000313" key="3">
    <source>
        <dbReference type="Proteomes" id="UP000784294"/>
    </source>
</evidence>